<evidence type="ECO:0000313" key="3">
    <source>
        <dbReference type="EMBL" id="GED08003.1"/>
    </source>
</evidence>
<dbReference type="PANTHER" id="PTHR22674">
    <property type="entry name" value="NTPASE, KAP FAMILY P-LOOP DOMAIN-CONTAINING 1"/>
    <property type="match status" value="1"/>
</dbReference>
<dbReference type="AlphaFoldDB" id="A0A4Y4DTJ9"/>
<accession>A0A4Y4DTJ9</accession>
<feature type="domain" description="KAP NTPase" evidence="2">
    <location>
        <begin position="37"/>
        <end position="321"/>
    </location>
</feature>
<dbReference type="InterPro" id="IPR052754">
    <property type="entry name" value="NTPase_KAP_P-loop"/>
</dbReference>
<dbReference type="PANTHER" id="PTHR22674:SF6">
    <property type="entry name" value="NTPASE KAP FAMILY P-LOOP DOMAIN-CONTAINING PROTEIN 1"/>
    <property type="match status" value="1"/>
</dbReference>
<name>A0A4Y4DTJ9_CELCE</name>
<evidence type="ECO:0000256" key="1">
    <source>
        <dbReference type="SAM" id="MobiDB-lite"/>
    </source>
</evidence>
<proteinExistence type="predicted"/>
<feature type="compositionally biased region" description="Basic and acidic residues" evidence="1">
    <location>
        <begin position="22"/>
        <end position="36"/>
    </location>
</feature>
<evidence type="ECO:0000259" key="2">
    <source>
        <dbReference type="Pfam" id="PF07693"/>
    </source>
</evidence>
<comment type="caution">
    <text evidence="3">The sequence shown here is derived from an EMBL/GenBank/DDBJ whole genome shotgun (WGS) entry which is preliminary data.</text>
</comment>
<dbReference type="Gene3D" id="3.40.50.300">
    <property type="entry name" value="P-loop containing nucleotide triphosphate hydrolases"/>
    <property type="match status" value="1"/>
</dbReference>
<dbReference type="EMBL" id="BJNZ01000001">
    <property type="protein sequence ID" value="GED08003.1"/>
    <property type="molecule type" value="Genomic_DNA"/>
</dbReference>
<feature type="region of interest" description="Disordered" evidence="1">
    <location>
        <begin position="1"/>
        <end position="36"/>
    </location>
</feature>
<reference evidence="3 4" key="1">
    <citation type="submission" date="2019-06" db="EMBL/GenBank/DDBJ databases">
        <title>Whole genome shotgun sequence of Cellulosimicrobium cellulans NBRC 15516.</title>
        <authorList>
            <person name="Hosoyama A."/>
            <person name="Uohara A."/>
            <person name="Ohji S."/>
            <person name="Ichikawa N."/>
        </authorList>
    </citation>
    <scope>NUCLEOTIDE SEQUENCE [LARGE SCALE GENOMIC DNA]</scope>
    <source>
        <strain evidence="3 4">NBRC 15516</strain>
    </source>
</reference>
<gene>
    <name evidence="3" type="ORF">CCE02nite_00020</name>
</gene>
<sequence length="732" mass="81503">MAATVTGMSDTREPTRPGLLSDDARDGTETRPDELDRQRYADHLARLLDNVRAQSESTVLALIGDWGSGKSSVLEMLERRLKEPWRVAVFNPWTYPDTPSLHRGFFNELTSALPEGERPGRARTKIGDFARTISPLGKLGNLAGLDAQDLIKAAGDLIAGDTSASAAKKSAEAALRRANVPILMVVDDLDRLTPDELLEVLKLVRLVGRLPHVYYLLSYDERTLLDVLLRTPVSGDDEGRARAYLEKIVQVRLDMPAFRATQRARLLNDGLDKAGVAVGLLLTPEDERRLGEIYFSVLDRRLSTPRTITRFLGQIQAFYPLLHGEVDFVDFFLVNWLRTQEPGVYRMLQSYRDDLLGRDLSHFTIGRDATAQASRRARWDERLRAAHVQQADLPGVIKVLSALFPQFEAAFRDVQYLAQARQRSTPKAISHVDYFDRYVSFGVPEEDVSDVDVETAIEDLTTSAESPAVARLSVEIANQTARAMRKLEALREAQVPLPETALFDLIAQTSPKIDRIRNDLFDNPWRSAIRGGAACLAAMGTERAVDVVTRLGNIEELEEYVVKVVGFLKPRDTNMDDERLPAGYDFSAVEAAASALIIASLERHAATSPLEDGAMTNFWTWQHLDPDAANTWLVNQVDIGRWTMADTMGAFTTIQFPIGVPNPEPSIGDFELHAVDQIFGLDRVLAELDSDLDAVIPLKGDTFRTSATPENRVRHALLRLKLERDARANSGE</sequence>
<dbReference type="InterPro" id="IPR027417">
    <property type="entry name" value="P-loop_NTPase"/>
</dbReference>
<dbReference type="Pfam" id="PF07693">
    <property type="entry name" value="KAP_NTPase"/>
    <property type="match status" value="1"/>
</dbReference>
<protein>
    <recommendedName>
        <fullName evidence="2">KAP NTPase domain-containing protein</fullName>
    </recommendedName>
</protein>
<dbReference type="Proteomes" id="UP000316659">
    <property type="component" value="Unassembled WGS sequence"/>
</dbReference>
<dbReference type="SUPFAM" id="SSF52540">
    <property type="entry name" value="P-loop containing nucleoside triphosphate hydrolases"/>
    <property type="match status" value="1"/>
</dbReference>
<organism evidence="3 4">
    <name type="scientific">Cellulosimicrobium cellulans</name>
    <name type="common">Arthrobacter luteus</name>
    <dbReference type="NCBI Taxonomy" id="1710"/>
    <lineage>
        <taxon>Bacteria</taxon>
        <taxon>Bacillati</taxon>
        <taxon>Actinomycetota</taxon>
        <taxon>Actinomycetes</taxon>
        <taxon>Micrococcales</taxon>
        <taxon>Promicromonosporaceae</taxon>
        <taxon>Cellulosimicrobium</taxon>
    </lineage>
</organism>
<evidence type="ECO:0000313" key="4">
    <source>
        <dbReference type="Proteomes" id="UP000316659"/>
    </source>
</evidence>
<dbReference type="InterPro" id="IPR011646">
    <property type="entry name" value="KAP_P-loop"/>
</dbReference>